<gene>
    <name evidence="2" type="ORF">IV203_026880</name>
</gene>
<reference evidence="2" key="1">
    <citation type="journal article" date="2021" name="Sci. Rep.">
        <title>Diploid genomic architecture of Nitzschia inconspicua, an elite biomass production diatom.</title>
        <authorList>
            <person name="Oliver A."/>
            <person name="Podell S."/>
            <person name="Pinowska A."/>
            <person name="Traller J.C."/>
            <person name="Smith S.R."/>
            <person name="McClure R."/>
            <person name="Beliaev A."/>
            <person name="Bohutskyi P."/>
            <person name="Hill E.A."/>
            <person name="Rabines A."/>
            <person name="Zheng H."/>
            <person name="Allen L.Z."/>
            <person name="Kuo A."/>
            <person name="Grigoriev I.V."/>
            <person name="Allen A.E."/>
            <person name="Hazlebeck D."/>
            <person name="Allen E.E."/>
        </authorList>
    </citation>
    <scope>NUCLEOTIDE SEQUENCE</scope>
    <source>
        <strain evidence="2">Hildebrandi</strain>
    </source>
</reference>
<dbReference type="PANTHER" id="PTHR38016:SF1">
    <property type="entry name" value="LIMITING CO2-INDUCIBLE PROTEIN B_C BETA CARBONYIC ANHYDRASE DOMAIN-CONTAINING PROTEIN"/>
    <property type="match status" value="1"/>
</dbReference>
<evidence type="ECO:0000259" key="1">
    <source>
        <dbReference type="Pfam" id="PF18599"/>
    </source>
</evidence>
<dbReference type="EMBL" id="JAGRRH010000010">
    <property type="protein sequence ID" value="KAG7363519.1"/>
    <property type="molecule type" value="Genomic_DNA"/>
</dbReference>
<dbReference type="Proteomes" id="UP000693970">
    <property type="component" value="Unassembled WGS sequence"/>
</dbReference>
<accession>A0A9K3LKI4</accession>
<feature type="domain" description="Limiting CO2-inducible protein B/C beta carbonyic anhydrase" evidence="1">
    <location>
        <begin position="114"/>
        <end position="335"/>
    </location>
</feature>
<dbReference type="Pfam" id="PF18599">
    <property type="entry name" value="LCIB_C_CA"/>
    <property type="match status" value="1"/>
</dbReference>
<reference evidence="2" key="2">
    <citation type="submission" date="2021-04" db="EMBL/GenBank/DDBJ databases">
        <authorList>
            <person name="Podell S."/>
        </authorList>
    </citation>
    <scope>NUCLEOTIDE SEQUENCE</scope>
    <source>
        <strain evidence="2">Hildebrandi</strain>
    </source>
</reference>
<proteinExistence type="predicted"/>
<dbReference type="InterPro" id="IPR040703">
    <property type="entry name" value="LCIB/C_CA"/>
</dbReference>
<sequence length="348" mass="38087">MKSWGPNRKIVFFLFSHKEAKGEEEECLCMIPDRVVVGTDVSVEEMAFIIQPSIKHRETVLFHQEYYWFLTWKVSLRVYSSQAYNLLAAFFPLPSIQKIIMATLSKIAKAFPKAVSNEDLVRRVSERLMDFGYNRSNTLLASSLCCDEIARPLESNFASVYGQNFSMGGLAGMPFGGLTSFGAMAAHIPDGGSCLVIHGPHVGVDSQGNVGTVERRGKANGGACCGSAVAATGYALDVLSGKSKEAGFPTEVTDAQQAMVGYLLLPHAERLSKAEDTMVELPYALYDVQRGMIEKIIQQGAGNVKDGTIAVVGGLQINTPEEYSDYFLTLSFDLYNNSGEKVEDLLWD</sequence>
<evidence type="ECO:0000313" key="2">
    <source>
        <dbReference type="EMBL" id="KAG7363519.1"/>
    </source>
</evidence>
<protein>
    <recommendedName>
        <fullName evidence="1">Limiting CO2-inducible protein B/C beta carbonyic anhydrase domain-containing protein</fullName>
    </recommendedName>
</protein>
<comment type="caution">
    <text evidence="2">The sequence shown here is derived from an EMBL/GenBank/DDBJ whole genome shotgun (WGS) entry which is preliminary data.</text>
</comment>
<name>A0A9K3LKI4_9STRA</name>
<dbReference type="OrthoDB" id="38305at2759"/>
<organism evidence="2 3">
    <name type="scientific">Nitzschia inconspicua</name>
    <dbReference type="NCBI Taxonomy" id="303405"/>
    <lineage>
        <taxon>Eukaryota</taxon>
        <taxon>Sar</taxon>
        <taxon>Stramenopiles</taxon>
        <taxon>Ochrophyta</taxon>
        <taxon>Bacillariophyta</taxon>
        <taxon>Bacillariophyceae</taxon>
        <taxon>Bacillariophycidae</taxon>
        <taxon>Bacillariales</taxon>
        <taxon>Bacillariaceae</taxon>
        <taxon>Nitzschia</taxon>
    </lineage>
</organism>
<keyword evidence="3" id="KW-1185">Reference proteome</keyword>
<evidence type="ECO:0000313" key="3">
    <source>
        <dbReference type="Proteomes" id="UP000693970"/>
    </source>
</evidence>
<dbReference type="PANTHER" id="PTHR38016">
    <property type="entry name" value="UNNAMED PRODUCT"/>
    <property type="match status" value="1"/>
</dbReference>
<dbReference type="AlphaFoldDB" id="A0A9K3LKI4"/>